<sequence>MNLRDLSEKDMDLTVWRYMPLSKFISILTFQALWFSKLNILQDQFEGRMPTPTKTMMNELHHGMKKNFPAEQHWQFNEMASRNEEDSRELLVVNCWFLCESESSRMWEEYGGENDAVAIKSTVRQLRENVGVPQDPHASHMGRVKSIDHQNHMMSAYEANQGIERCFLKDEEQYGHEKELRIATLNTKTRYCVKPDGEPYKESEVQGKNMNNFDGPGLYIGVRFKELVSEIVVSPASGEWLVLLLRRIMKLNNFNIPVSLSKCNA</sequence>
<keyword evidence="1" id="KW-0472">Membrane</keyword>
<organism evidence="2">
    <name type="scientific">marine sediment metagenome</name>
    <dbReference type="NCBI Taxonomy" id="412755"/>
    <lineage>
        <taxon>unclassified sequences</taxon>
        <taxon>metagenomes</taxon>
        <taxon>ecological metagenomes</taxon>
    </lineage>
</organism>
<evidence type="ECO:0008006" key="3">
    <source>
        <dbReference type="Google" id="ProtNLM"/>
    </source>
</evidence>
<dbReference type="AlphaFoldDB" id="A0A0F9S456"/>
<feature type="transmembrane region" description="Helical" evidence="1">
    <location>
        <begin position="15"/>
        <end position="35"/>
    </location>
</feature>
<comment type="caution">
    <text evidence="2">The sequence shown here is derived from an EMBL/GenBank/DDBJ whole genome shotgun (WGS) entry which is preliminary data.</text>
</comment>
<proteinExistence type="predicted"/>
<gene>
    <name evidence="2" type="ORF">LCGC14_0897690</name>
</gene>
<accession>A0A0F9S456</accession>
<dbReference type="EMBL" id="LAZR01002905">
    <property type="protein sequence ID" value="KKN24148.1"/>
    <property type="molecule type" value="Genomic_DNA"/>
</dbReference>
<protein>
    <recommendedName>
        <fullName evidence="3">DUF2971 domain-containing protein</fullName>
    </recommendedName>
</protein>
<reference evidence="2" key="1">
    <citation type="journal article" date="2015" name="Nature">
        <title>Complex archaea that bridge the gap between prokaryotes and eukaryotes.</title>
        <authorList>
            <person name="Spang A."/>
            <person name="Saw J.H."/>
            <person name="Jorgensen S.L."/>
            <person name="Zaremba-Niedzwiedzka K."/>
            <person name="Martijn J."/>
            <person name="Lind A.E."/>
            <person name="van Eijk R."/>
            <person name="Schleper C."/>
            <person name="Guy L."/>
            <person name="Ettema T.J."/>
        </authorList>
    </citation>
    <scope>NUCLEOTIDE SEQUENCE</scope>
</reference>
<name>A0A0F9S456_9ZZZZ</name>
<evidence type="ECO:0000313" key="2">
    <source>
        <dbReference type="EMBL" id="KKN24148.1"/>
    </source>
</evidence>
<keyword evidence="1" id="KW-0812">Transmembrane</keyword>
<evidence type="ECO:0000256" key="1">
    <source>
        <dbReference type="SAM" id="Phobius"/>
    </source>
</evidence>
<keyword evidence="1" id="KW-1133">Transmembrane helix</keyword>